<comment type="caution">
    <text evidence="1">The sequence shown here is derived from an EMBL/GenBank/DDBJ whole genome shotgun (WGS) entry which is preliminary data.</text>
</comment>
<name>A0A8X6U4N2_NEPPI</name>
<reference evidence="1" key="1">
    <citation type="submission" date="2020-08" db="EMBL/GenBank/DDBJ databases">
        <title>Multicomponent nature underlies the extraordinary mechanical properties of spider dragline silk.</title>
        <authorList>
            <person name="Kono N."/>
            <person name="Nakamura H."/>
            <person name="Mori M."/>
            <person name="Yoshida Y."/>
            <person name="Ohtoshi R."/>
            <person name="Malay A.D."/>
            <person name="Moran D.A.P."/>
            <person name="Tomita M."/>
            <person name="Numata K."/>
            <person name="Arakawa K."/>
        </authorList>
    </citation>
    <scope>NUCLEOTIDE SEQUENCE</scope>
</reference>
<proteinExistence type="predicted"/>
<dbReference type="AlphaFoldDB" id="A0A8X6U4N2"/>
<dbReference type="Proteomes" id="UP000887013">
    <property type="component" value="Unassembled WGS sequence"/>
</dbReference>
<gene>
    <name evidence="1" type="ORF">NPIL_39271</name>
</gene>
<accession>A0A8X6U4N2</accession>
<organism evidence="1 2">
    <name type="scientific">Nephila pilipes</name>
    <name type="common">Giant wood spider</name>
    <name type="synonym">Nephila maculata</name>
    <dbReference type="NCBI Taxonomy" id="299642"/>
    <lineage>
        <taxon>Eukaryota</taxon>
        <taxon>Metazoa</taxon>
        <taxon>Ecdysozoa</taxon>
        <taxon>Arthropoda</taxon>
        <taxon>Chelicerata</taxon>
        <taxon>Arachnida</taxon>
        <taxon>Araneae</taxon>
        <taxon>Araneomorphae</taxon>
        <taxon>Entelegynae</taxon>
        <taxon>Araneoidea</taxon>
        <taxon>Nephilidae</taxon>
        <taxon>Nephila</taxon>
    </lineage>
</organism>
<keyword evidence="2" id="KW-1185">Reference proteome</keyword>
<dbReference type="EMBL" id="BMAW01118647">
    <property type="protein sequence ID" value="GFT80818.1"/>
    <property type="molecule type" value="Genomic_DNA"/>
</dbReference>
<protein>
    <submittedName>
        <fullName evidence="1">Uncharacterized protein</fullName>
    </submittedName>
</protein>
<evidence type="ECO:0000313" key="1">
    <source>
        <dbReference type="EMBL" id="GFT80818.1"/>
    </source>
</evidence>
<evidence type="ECO:0000313" key="2">
    <source>
        <dbReference type="Proteomes" id="UP000887013"/>
    </source>
</evidence>
<sequence length="69" mass="7999">PRDLLPGSCNECHLLPTMPVVFRGKEREANVPQYITLPSLDKCSLENLFPTPVRDRKHRLGRVGLFWKR</sequence>
<feature type="non-terminal residue" evidence="1">
    <location>
        <position position="1"/>
    </location>
</feature>